<reference evidence="2 3" key="1">
    <citation type="submission" date="2023-08" db="EMBL/GenBank/DDBJ databases">
        <title>A Necator americanus chromosomal reference genome.</title>
        <authorList>
            <person name="Ilik V."/>
            <person name="Petrzelkova K.J."/>
            <person name="Pardy F."/>
            <person name="Fuh T."/>
            <person name="Niatou-Singa F.S."/>
            <person name="Gouil Q."/>
            <person name="Baker L."/>
            <person name="Ritchie M.E."/>
            <person name="Jex A.R."/>
            <person name="Gazzola D."/>
            <person name="Li H."/>
            <person name="Toshio Fujiwara R."/>
            <person name="Zhan B."/>
            <person name="Aroian R.V."/>
            <person name="Pafco B."/>
            <person name="Schwarz E.M."/>
        </authorList>
    </citation>
    <scope>NUCLEOTIDE SEQUENCE [LARGE SCALE GENOMIC DNA]</scope>
    <source>
        <strain evidence="2 3">Aroian</strain>
        <tissue evidence="2">Whole animal</tissue>
    </source>
</reference>
<proteinExistence type="predicted"/>
<sequence length="161" mass="18064">MKRCSPALNTTEGVAVEEQPNPSSGNTEQHFAEPIKAISPWTRGCPTTNGHRVGFSALRAAFDFPHRDRLLNAPRAYAIPGMFYRLIEDMNRRTTAADRKPTGFTSPFEVDTEVRQGTVAGPLLFNFAVDDIIRRTVEQSPVDWFLHHFDVLWSTSSTPTM</sequence>
<evidence type="ECO:0000256" key="1">
    <source>
        <dbReference type="SAM" id="MobiDB-lite"/>
    </source>
</evidence>
<name>A0ABR1BLM5_NECAM</name>
<comment type="caution">
    <text evidence="2">The sequence shown here is derived from an EMBL/GenBank/DDBJ whole genome shotgun (WGS) entry which is preliminary data.</text>
</comment>
<feature type="region of interest" description="Disordered" evidence="1">
    <location>
        <begin position="1"/>
        <end position="30"/>
    </location>
</feature>
<evidence type="ECO:0008006" key="4">
    <source>
        <dbReference type="Google" id="ProtNLM"/>
    </source>
</evidence>
<evidence type="ECO:0000313" key="3">
    <source>
        <dbReference type="Proteomes" id="UP001303046"/>
    </source>
</evidence>
<dbReference type="Proteomes" id="UP001303046">
    <property type="component" value="Unassembled WGS sequence"/>
</dbReference>
<accession>A0ABR1BLM5</accession>
<organism evidence="2 3">
    <name type="scientific">Necator americanus</name>
    <name type="common">Human hookworm</name>
    <dbReference type="NCBI Taxonomy" id="51031"/>
    <lineage>
        <taxon>Eukaryota</taxon>
        <taxon>Metazoa</taxon>
        <taxon>Ecdysozoa</taxon>
        <taxon>Nematoda</taxon>
        <taxon>Chromadorea</taxon>
        <taxon>Rhabditida</taxon>
        <taxon>Rhabditina</taxon>
        <taxon>Rhabditomorpha</taxon>
        <taxon>Strongyloidea</taxon>
        <taxon>Ancylostomatidae</taxon>
        <taxon>Bunostominae</taxon>
        <taxon>Necator</taxon>
    </lineage>
</organism>
<evidence type="ECO:0000313" key="2">
    <source>
        <dbReference type="EMBL" id="KAK6727344.1"/>
    </source>
</evidence>
<feature type="compositionally biased region" description="Polar residues" evidence="1">
    <location>
        <begin position="20"/>
        <end position="29"/>
    </location>
</feature>
<dbReference type="EMBL" id="JAVFWL010000001">
    <property type="protein sequence ID" value="KAK6727344.1"/>
    <property type="molecule type" value="Genomic_DNA"/>
</dbReference>
<keyword evidence="3" id="KW-1185">Reference proteome</keyword>
<gene>
    <name evidence="2" type="primary">Necator_chrI.g1316</name>
    <name evidence="2" type="ORF">RB195_005190</name>
</gene>
<protein>
    <recommendedName>
        <fullName evidence="4">Reverse transcriptase domain-containing protein</fullName>
    </recommendedName>
</protein>